<reference evidence="2 3" key="1">
    <citation type="submission" date="2024-10" db="EMBL/GenBank/DDBJ databases">
        <title>Updated reference genomes for cyclostephanoid diatoms.</title>
        <authorList>
            <person name="Roberts W.R."/>
            <person name="Alverson A.J."/>
        </authorList>
    </citation>
    <scope>NUCLEOTIDE SEQUENCE [LARGE SCALE GENOMIC DNA]</scope>
    <source>
        <strain evidence="2 3">AJA276-08</strain>
    </source>
</reference>
<gene>
    <name evidence="2" type="ORF">ACHAW5_008125</name>
</gene>
<feature type="region of interest" description="Disordered" evidence="1">
    <location>
        <begin position="169"/>
        <end position="194"/>
    </location>
</feature>
<organism evidence="2 3">
    <name type="scientific">Stephanodiscus triporus</name>
    <dbReference type="NCBI Taxonomy" id="2934178"/>
    <lineage>
        <taxon>Eukaryota</taxon>
        <taxon>Sar</taxon>
        <taxon>Stramenopiles</taxon>
        <taxon>Ochrophyta</taxon>
        <taxon>Bacillariophyta</taxon>
        <taxon>Coscinodiscophyceae</taxon>
        <taxon>Thalassiosirophycidae</taxon>
        <taxon>Stephanodiscales</taxon>
        <taxon>Stephanodiscaceae</taxon>
        <taxon>Stephanodiscus</taxon>
    </lineage>
</organism>
<dbReference type="Proteomes" id="UP001530315">
    <property type="component" value="Unassembled WGS sequence"/>
</dbReference>
<comment type="caution">
    <text evidence="2">The sequence shown here is derived from an EMBL/GenBank/DDBJ whole genome shotgun (WGS) entry which is preliminary data.</text>
</comment>
<dbReference type="EMBL" id="JALLAZ020001402">
    <property type="protein sequence ID" value="KAL3775655.1"/>
    <property type="molecule type" value="Genomic_DNA"/>
</dbReference>
<evidence type="ECO:0000313" key="2">
    <source>
        <dbReference type="EMBL" id="KAL3775655.1"/>
    </source>
</evidence>
<sequence length="209" mass="22699">MVDAFGCLLDSDAPASCDANCGGRAETNRAGDGVLALPTLIHRGPGNASDASGNRYVLFFTLRPLYRGTIRGGGGAERSSMRRYDPELQIHAGCVLYNHFRRVMRVYAEGGCGLEGTFRSVVGLEASSQICKMKLLKDENAALKEENRRLRKKTATLAMLRGENGMLREENESLRARVPSEDRTSTTDDPSTKDVAWKIGNLAGRGGCL</sequence>
<protein>
    <recommendedName>
        <fullName evidence="4">BZIP domain-containing protein</fullName>
    </recommendedName>
</protein>
<keyword evidence="3" id="KW-1185">Reference proteome</keyword>
<accession>A0ABD3NIC0</accession>
<evidence type="ECO:0000313" key="3">
    <source>
        <dbReference type="Proteomes" id="UP001530315"/>
    </source>
</evidence>
<proteinExistence type="predicted"/>
<name>A0ABD3NIC0_9STRA</name>
<evidence type="ECO:0008006" key="4">
    <source>
        <dbReference type="Google" id="ProtNLM"/>
    </source>
</evidence>
<dbReference type="AlphaFoldDB" id="A0ABD3NIC0"/>
<evidence type="ECO:0000256" key="1">
    <source>
        <dbReference type="SAM" id="MobiDB-lite"/>
    </source>
</evidence>